<dbReference type="RefSeq" id="WP_121163396.1">
    <property type="nucleotide sequence ID" value="NZ_RAPE01000001.1"/>
</dbReference>
<keyword evidence="3" id="KW-0328">Glycosyltransferase</keyword>
<reference evidence="11 12" key="1">
    <citation type="submission" date="2018-09" db="EMBL/GenBank/DDBJ databases">
        <title>Roseovarius spongiae sp. nov., isolated from a marine sponge.</title>
        <authorList>
            <person name="Zhuang L."/>
            <person name="Luo L."/>
        </authorList>
    </citation>
    <scope>NUCLEOTIDE SEQUENCE [LARGE SCALE GENOMIC DNA]</scope>
    <source>
        <strain evidence="11 12">HN-E21</strain>
    </source>
</reference>
<dbReference type="OrthoDB" id="9795305at2"/>
<dbReference type="InterPro" id="IPR050979">
    <property type="entry name" value="LD-transpeptidase"/>
</dbReference>
<feature type="active site" description="Nucleophile" evidence="9">
    <location>
        <position position="166"/>
    </location>
</feature>
<keyword evidence="4" id="KW-0808">Transferase</keyword>
<comment type="similarity">
    <text evidence="2">Belongs to the YkuD family.</text>
</comment>
<name>A0A3A8BAT4_9RHOB</name>
<evidence type="ECO:0000256" key="5">
    <source>
        <dbReference type="ARBA" id="ARBA00022801"/>
    </source>
</evidence>
<keyword evidence="12" id="KW-1185">Reference proteome</keyword>
<dbReference type="EMBL" id="RAPE01000001">
    <property type="protein sequence ID" value="RKF16362.1"/>
    <property type="molecule type" value="Genomic_DNA"/>
</dbReference>
<proteinExistence type="inferred from homology"/>
<keyword evidence="5" id="KW-0378">Hydrolase</keyword>
<evidence type="ECO:0000259" key="10">
    <source>
        <dbReference type="PROSITE" id="PS52029"/>
    </source>
</evidence>
<dbReference type="InterPro" id="IPR005490">
    <property type="entry name" value="LD_TPept_cat_dom"/>
</dbReference>
<gene>
    <name evidence="11" type="ORF">D6850_02040</name>
</gene>
<evidence type="ECO:0000256" key="6">
    <source>
        <dbReference type="ARBA" id="ARBA00022960"/>
    </source>
</evidence>
<evidence type="ECO:0000256" key="1">
    <source>
        <dbReference type="ARBA" id="ARBA00004752"/>
    </source>
</evidence>
<dbReference type="SUPFAM" id="SSF141523">
    <property type="entry name" value="L,D-transpeptidase catalytic domain-like"/>
    <property type="match status" value="1"/>
</dbReference>
<feature type="domain" description="L,D-TPase catalytic" evidence="10">
    <location>
        <begin position="59"/>
        <end position="190"/>
    </location>
</feature>
<evidence type="ECO:0000256" key="7">
    <source>
        <dbReference type="ARBA" id="ARBA00022984"/>
    </source>
</evidence>
<keyword evidence="6 9" id="KW-0133">Cell shape</keyword>
<evidence type="ECO:0000256" key="8">
    <source>
        <dbReference type="ARBA" id="ARBA00023316"/>
    </source>
</evidence>
<evidence type="ECO:0000256" key="4">
    <source>
        <dbReference type="ARBA" id="ARBA00022679"/>
    </source>
</evidence>
<evidence type="ECO:0000256" key="3">
    <source>
        <dbReference type="ARBA" id="ARBA00022676"/>
    </source>
</evidence>
<comment type="pathway">
    <text evidence="1 9">Cell wall biogenesis; peptidoglycan biosynthesis.</text>
</comment>
<protein>
    <submittedName>
        <fullName evidence="11">L,D-transpeptidase</fullName>
    </submittedName>
</protein>
<dbReference type="PANTHER" id="PTHR30582">
    <property type="entry name" value="L,D-TRANSPEPTIDASE"/>
    <property type="match status" value="1"/>
</dbReference>
<dbReference type="UniPathway" id="UPA00219"/>
<evidence type="ECO:0000256" key="2">
    <source>
        <dbReference type="ARBA" id="ARBA00005992"/>
    </source>
</evidence>
<feature type="active site" description="Proton donor/acceptor" evidence="9">
    <location>
        <position position="150"/>
    </location>
</feature>
<evidence type="ECO:0000256" key="9">
    <source>
        <dbReference type="PROSITE-ProRule" id="PRU01373"/>
    </source>
</evidence>
<keyword evidence="7 9" id="KW-0573">Peptidoglycan synthesis</keyword>
<dbReference type="PROSITE" id="PS52029">
    <property type="entry name" value="LD_TPASE"/>
    <property type="match status" value="1"/>
</dbReference>
<dbReference type="GO" id="GO:0005576">
    <property type="term" value="C:extracellular region"/>
    <property type="evidence" value="ECO:0007669"/>
    <property type="project" value="TreeGrafter"/>
</dbReference>
<organism evidence="11 12">
    <name type="scientific">Roseovarius spongiae</name>
    <dbReference type="NCBI Taxonomy" id="2320272"/>
    <lineage>
        <taxon>Bacteria</taxon>
        <taxon>Pseudomonadati</taxon>
        <taxon>Pseudomonadota</taxon>
        <taxon>Alphaproteobacteria</taxon>
        <taxon>Rhodobacterales</taxon>
        <taxon>Roseobacteraceae</taxon>
        <taxon>Roseovarius</taxon>
    </lineage>
</organism>
<dbReference type="Gene3D" id="2.40.440.10">
    <property type="entry name" value="L,D-transpeptidase catalytic domain-like"/>
    <property type="match status" value="1"/>
</dbReference>
<comment type="caution">
    <text evidence="11">The sequence shown here is derived from an EMBL/GenBank/DDBJ whole genome shotgun (WGS) entry which is preliminary data.</text>
</comment>
<sequence>MERSPISRRSLILGGAAAGIATGLAAPALAREPLAPVRRNVSSFVTHDWRDHFDSLGKGVIIEDTVSRSLHHWNADGTDYRVYPTSVPMTDELTRRGYSKIVRKRVGPDWTPTENMKKANPDLPDYMPPGPDNPLGTHAMYLTWPAYLIHGTHDTRKIGRRSSSGCFGLYNPMIEELFAITPIGTQVRVL</sequence>
<dbReference type="InterPro" id="IPR006311">
    <property type="entry name" value="TAT_signal"/>
</dbReference>
<dbReference type="Proteomes" id="UP000281128">
    <property type="component" value="Unassembled WGS sequence"/>
</dbReference>
<dbReference type="GO" id="GO:0018104">
    <property type="term" value="P:peptidoglycan-protein cross-linking"/>
    <property type="evidence" value="ECO:0007669"/>
    <property type="project" value="TreeGrafter"/>
</dbReference>
<accession>A0A3A8BAT4</accession>
<dbReference type="InterPro" id="IPR038063">
    <property type="entry name" value="Transpep_catalytic_dom"/>
</dbReference>
<keyword evidence="8 9" id="KW-0961">Cell wall biogenesis/degradation</keyword>
<dbReference type="GO" id="GO:0071972">
    <property type="term" value="F:peptidoglycan L,D-transpeptidase activity"/>
    <property type="evidence" value="ECO:0007669"/>
    <property type="project" value="TreeGrafter"/>
</dbReference>
<evidence type="ECO:0000313" key="12">
    <source>
        <dbReference type="Proteomes" id="UP000281128"/>
    </source>
</evidence>
<dbReference type="PANTHER" id="PTHR30582:SF24">
    <property type="entry name" value="L,D-TRANSPEPTIDASE ERFK_SRFK-RELATED"/>
    <property type="match status" value="1"/>
</dbReference>
<dbReference type="GO" id="GO:0008360">
    <property type="term" value="P:regulation of cell shape"/>
    <property type="evidence" value="ECO:0007669"/>
    <property type="project" value="UniProtKB-UniRule"/>
</dbReference>
<evidence type="ECO:0000313" key="11">
    <source>
        <dbReference type="EMBL" id="RKF16362.1"/>
    </source>
</evidence>
<dbReference type="PROSITE" id="PS51318">
    <property type="entry name" value="TAT"/>
    <property type="match status" value="1"/>
</dbReference>
<dbReference type="GO" id="GO:0016757">
    <property type="term" value="F:glycosyltransferase activity"/>
    <property type="evidence" value="ECO:0007669"/>
    <property type="project" value="UniProtKB-KW"/>
</dbReference>
<dbReference type="GO" id="GO:0071555">
    <property type="term" value="P:cell wall organization"/>
    <property type="evidence" value="ECO:0007669"/>
    <property type="project" value="UniProtKB-UniRule"/>
</dbReference>
<dbReference type="AlphaFoldDB" id="A0A3A8BAT4"/>
<dbReference type="CDD" id="cd16913">
    <property type="entry name" value="YkuD_like"/>
    <property type="match status" value="1"/>
</dbReference>
<dbReference type="Pfam" id="PF03734">
    <property type="entry name" value="YkuD"/>
    <property type="match status" value="1"/>
</dbReference>